<name>A0AAU7SSZ4_9VIRU</name>
<evidence type="ECO:0000256" key="2">
    <source>
        <dbReference type="ARBA" id="ARBA00006131"/>
    </source>
</evidence>
<dbReference type="EMBL" id="PP857092">
    <property type="protein sequence ID" value="XBU06639.1"/>
    <property type="molecule type" value="Genomic_DNA"/>
</dbReference>
<dbReference type="GO" id="GO:0039615">
    <property type="term" value="C:T=1 icosahedral viral capsid"/>
    <property type="evidence" value="ECO:0007669"/>
    <property type="project" value="UniProtKB-UniRule"/>
</dbReference>
<keyword evidence="5 6" id="KW-0946">Virion</keyword>
<evidence type="ECO:0000313" key="8">
    <source>
        <dbReference type="EMBL" id="XBU06639.1"/>
    </source>
</evidence>
<proteinExistence type="inferred from homology"/>
<comment type="function">
    <text evidence="6">Self-assembles to form an icosahedral capsid.</text>
</comment>
<reference evidence="8" key="1">
    <citation type="submission" date="2024-05" db="EMBL/GenBank/DDBJ databases">
        <authorList>
            <person name="Laubscher F."/>
            <person name="Chudzinski V."/>
            <person name="Cordey S."/>
            <person name="Hosszu-Fellous K."/>
            <person name="Kaiser L."/>
        </authorList>
    </citation>
    <scope>NUCLEOTIDE SEQUENCE</scope>
    <source>
        <strain evidence="8">1212D3-13</strain>
    </source>
</reference>
<evidence type="ECO:0000256" key="3">
    <source>
        <dbReference type="ARBA" id="ARBA00022431"/>
    </source>
</evidence>
<sequence>MPFWWKRRRRPWFGRWRRQYKTRPRRRRRRRLPRRRHRRYARRRRYRHRTKVRRKRKKIPITQWQPDSIKKCRIKGYSCLVLGANGRQMFCYTNVADQYTIPKAPGGGGFGCELITLQWLYDQYVSHNCIWTATNEYKDLVRYCGGKITVYRHPYVDFIIVYHLMPPFQLTKYTYPELQPQNALLARRKKIILSQANAPNKKKHVTFRVKPPKMMSSKWFFQKEFSVYPLIQLCATACSLSYPRIQPNTQSQIITLYALNPSFYYNSNWAATSSSPYKNITTQAYPLYFYHSIRGIQSPYPYNGNSVTYAESISYEKGLFSPQVLTAYKVSTSSTETEPGLAMLPVTVLRYNPNTDDGVGNEIYLTSIFKGHYDKPSVTPNYMFQGVPLWMGIFGYYNYLIQSSNDKGLMTTHMFVLKSRSLHPISQATKDVYHPIIDIDFAFGKLPYEEYISKTTKAKWYPTGEHQEVALNNIAMTGPFMPKFNNMTNSTWELDYKYDFLFKWGGPYTTDPVAEDPSRKGTYTPVSTLQQTIQIKNPQKLSTETILHDWDFRRGIVTQTALKRMSENLETDTAFSSDDSETPKKRRKVTKEMPCQIQEEEKIQKCLLSLCEEDTCQETPETLQQLIQQQQQQQHNLKRNLLKLLSHLKHGQRCLQLQQGIIE</sequence>
<evidence type="ECO:0000256" key="1">
    <source>
        <dbReference type="ARBA" id="ARBA00004328"/>
    </source>
</evidence>
<keyword evidence="3 6" id="KW-1140">T=1 icosahedral capsid protein</keyword>
<evidence type="ECO:0000256" key="4">
    <source>
        <dbReference type="ARBA" id="ARBA00022561"/>
    </source>
</evidence>
<dbReference type="Pfam" id="PF02956">
    <property type="entry name" value="TT_ORF1"/>
    <property type="match status" value="1"/>
</dbReference>
<comment type="subcellular location">
    <subcellularLocation>
        <location evidence="1 6">Virion</location>
    </subcellularLocation>
</comment>
<evidence type="ECO:0000256" key="7">
    <source>
        <dbReference type="SAM" id="MobiDB-lite"/>
    </source>
</evidence>
<evidence type="ECO:0000256" key="6">
    <source>
        <dbReference type="RuleBase" id="RU361230"/>
    </source>
</evidence>
<feature type="region of interest" description="Disordered" evidence="7">
    <location>
        <begin position="572"/>
        <end position="591"/>
    </location>
</feature>
<organism evidence="8">
    <name type="scientific">Gammatorquevirus 001A</name>
    <dbReference type="NCBI Taxonomy" id="3163413"/>
    <lineage>
        <taxon>Viruses</taxon>
        <taxon>Monodnaviria</taxon>
        <taxon>Shotokuvirae</taxon>
        <taxon>Commensaviricota</taxon>
        <taxon>Cardeaviricetes</taxon>
        <taxon>Sanitavirales</taxon>
        <taxon>Anelloviridae</taxon>
        <taxon>Gammatorquevirus</taxon>
    </lineage>
</organism>
<evidence type="ECO:0000256" key="5">
    <source>
        <dbReference type="ARBA" id="ARBA00022844"/>
    </source>
</evidence>
<comment type="similarity">
    <text evidence="2 6">Belongs to the anelloviridae capsid protein family.</text>
</comment>
<dbReference type="InterPro" id="IPR004219">
    <property type="entry name" value="TTvirus_Unk"/>
</dbReference>
<protein>
    <recommendedName>
        <fullName evidence="6">Capsid protein</fullName>
    </recommendedName>
</protein>
<keyword evidence="4 6" id="KW-0167">Capsid protein</keyword>
<accession>A0AAU7SSZ4</accession>